<keyword evidence="4" id="KW-1185">Reference proteome</keyword>
<evidence type="ECO:0000256" key="1">
    <source>
        <dbReference type="ARBA" id="ARBA00022801"/>
    </source>
</evidence>
<sequence>MADKALIIVDMLNDFLIPGGRLYFAGGSRVVEPVARLRAACRAAGVPVLYDNDAHPEDSAEFRTWPPHCVAGTAGARIVDALAAGPGDIVFHKDALSLFSEPLAADLLRCLGAHTLYVVGVATEYCVQEAVLGALAHGFAVVVVVDAVAAAELEDGDGERAMEAMRLAGAAFASTGQVLAELAELAG</sequence>
<evidence type="ECO:0000259" key="2">
    <source>
        <dbReference type="Pfam" id="PF00857"/>
    </source>
</evidence>
<dbReference type="SUPFAM" id="SSF52499">
    <property type="entry name" value="Isochorismatase-like hydrolases"/>
    <property type="match status" value="1"/>
</dbReference>
<dbReference type="eggNOG" id="COG1335">
    <property type="taxonomic scope" value="Bacteria"/>
</dbReference>
<dbReference type="PANTHER" id="PTHR43540:SF6">
    <property type="entry name" value="ISOCHORISMATASE-LIKE DOMAIN-CONTAINING PROTEIN"/>
    <property type="match status" value="1"/>
</dbReference>
<dbReference type="InterPro" id="IPR000868">
    <property type="entry name" value="Isochorismatase-like_dom"/>
</dbReference>
<dbReference type="InterPro" id="IPR036380">
    <property type="entry name" value="Isochorismatase-like_sf"/>
</dbReference>
<accession>G7QA80</accession>
<dbReference type="Gene3D" id="3.40.50.850">
    <property type="entry name" value="Isochorismatase-like"/>
    <property type="match status" value="1"/>
</dbReference>
<dbReference type="Pfam" id="PF00857">
    <property type="entry name" value="Isochorismatase"/>
    <property type="match status" value="1"/>
</dbReference>
<dbReference type="PANTHER" id="PTHR43540">
    <property type="entry name" value="PEROXYUREIDOACRYLATE/UREIDOACRYLATE AMIDOHYDROLASE-RELATED"/>
    <property type="match status" value="1"/>
</dbReference>
<gene>
    <name evidence="3" type="ORF">DFW101_2226</name>
</gene>
<dbReference type="InterPro" id="IPR050272">
    <property type="entry name" value="Isochorismatase-like_hydrls"/>
</dbReference>
<feature type="domain" description="Isochorismatase-like" evidence="2">
    <location>
        <begin position="5"/>
        <end position="175"/>
    </location>
</feature>
<dbReference type="RefSeq" id="WP_009181609.1">
    <property type="nucleotide sequence ID" value="NZ_CM001368.1"/>
</dbReference>
<name>G7QA80_9BACT</name>
<proteinExistence type="predicted"/>
<evidence type="ECO:0000313" key="3">
    <source>
        <dbReference type="EMBL" id="EHJ48231.1"/>
    </source>
</evidence>
<dbReference type="STRING" id="694327.DFW101_2226"/>
<dbReference type="AlphaFoldDB" id="G7QA80"/>
<evidence type="ECO:0000313" key="4">
    <source>
        <dbReference type="Proteomes" id="UP000004662"/>
    </source>
</evidence>
<keyword evidence="1 3" id="KW-0378">Hydrolase</keyword>
<protein>
    <submittedName>
        <fullName evidence="3">Isochorismatase hydrolase</fullName>
    </submittedName>
</protein>
<dbReference type="GO" id="GO:0016787">
    <property type="term" value="F:hydrolase activity"/>
    <property type="evidence" value="ECO:0007669"/>
    <property type="project" value="UniProtKB-KW"/>
</dbReference>
<reference evidence="4" key="1">
    <citation type="journal article" date="2015" name="Genome Announc.">
        <title>High-Quality Draft Genome Sequence of Desulfovibrio carbinoliphilus FW-101-2B, an Organic Acid-Oxidizing Sulfate-Reducing Bacterium Isolated from Uranium(VI)-Contaminated Groundwater.</title>
        <authorList>
            <person name="Ramsay B.D."/>
            <person name="Hwang C."/>
            <person name="Woo H.L."/>
            <person name="Carroll S.L."/>
            <person name="Lucas S."/>
            <person name="Han J."/>
            <person name="Lapidus A.L."/>
            <person name="Cheng J.F."/>
            <person name="Goodwin L.A."/>
            <person name="Pitluck S."/>
            <person name="Peters L."/>
            <person name="Chertkov O."/>
            <person name="Held B."/>
            <person name="Detter J.C."/>
            <person name="Han C.S."/>
            <person name="Tapia R."/>
            <person name="Land M.L."/>
            <person name="Hauser L.J."/>
            <person name="Kyrpides N.C."/>
            <person name="Ivanova N.N."/>
            <person name="Mikhailova N."/>
            <person name="Pagani I."/>
            <person name="Woyke T."/>
            <person name="Arkin A.P."/>
            <person name="Dehal P."/>
            <person name="Chivian D."/>
            <person name="Criddle C.S."/>
            <person name="Wu W."/>
            <person name="Chakraborty R."/>
            <person name="Hazen T.C."/>
            <person name="Fields M.W."/>
        </authorList>
    </citation>
    <scope>NUCLEOTIDE SEQUENCE [LARGE SCALE GENOMIC DNA]</scope>
    <source>
        <strain evidence="4">FW-101-2B</strain>
    </source>
</reference>
<dbReference type="HOGENOM" id="CLU_068979_8_4_7"/>
<dbReference type="EMBL" id="CM001368">
    <property type="protein sequence ID" value="EHJ48231.1"/>
    <property type="molecule type" value="Genomic_DNA"/>
</dbReference>
<dbReference type="Proteomes" id="UP000004662">
    <property type="component" value="Chromosome"/>
</dbReference>
<dbReference type="OrthoDB" id="9791276at2"/>
<organism evidence="3 4">
    <name type="scientific">Solidesulfovibrio carbinoliphilus subsp. oakridgensis</name>
    <dbReference type="NCBI Taxonomy" id="694327"/>
    <lineage>
        <taxon>Bacteria</taxon>
        <taxon>Pseudomonadati</taxon>
        <taxon>Thermodesulfobacteriota</taxon>
        <taxon>Desulfovibrionia</taxon>
        <taxon>Desulfovibrionales</taxon>
        <taxon>Desulfovibrionaceae</taxon>
        <taxon>Solidesulfovibrio</taxon>
    </lineage>
</organism>